<feature type="compositionally biased region" description="Pro residues" evidence="1">
    <location>
        <begin position="290"/>
        <end position="325"/>
    </location>
</feature>
<feature type="transmembrane region" description="Helical" evidence="2">
    <location>
        <begin position="24"/>
        <end position="51"/>
    </location>
</feature>
<accession>A0A346Y1N5</accession>
<dbReference type="SUPFAM" id="SSF50494">
    <property type="entry name" value="Trypsin-like serine proteases"/>
    <property type="match status" value="1"/>
</dbReference>
<feature type="compositionally biased region" description="Pro residues" evidence="1">
    <location>
        <begin position="348"/>
        <end position="360"/>
    </location>
</feature>
<keyword evidence="2" id="KW-0812">Transmembrane</keyword>
<proteinExistence type="predicted"/>
<dbReference type="InterPro" id="IPR009003">
    <property type="entry name" value="Peptidase_S1_PA"/>
</dbReference>
<dbReference type="Pfam" id="PF13365">
    <property type="entry name" value="Trypsin_2"/>
    <property type="match status" value="1"/>
</dbReference>
<protein>
    <submittedName>
        <fullName evidence="3">PxORF73 peptide</fullName>
    </submittedName>
</protein>
<evidence type="ECO:0000256" key="2">
    <source>
        <dbReference type="SAM" id="Phobius"/>
    </source>
</evidence>
<organism evidence="3 4">
    <name type="scientific">Euzebya pacifica</name>
    <dbReference type="NCBI Taxonomy" id="1608957"/>
    <lineage>
        <taxon>Bacteria</taxon>
        <taxon>Bacillati</taxon>
        <taxon>Actinomycetota</taxon>
        <taxon>Nitriliruptoria</taxon>
        <taxon>Euzebyales</taxon>
    </lineage>
</organism>
<dbReference type="PRINTS" id="PR01217">
    <property type="entry name" value="PRICHEXTENSN"/>
</dbReference>
<gene>
    <name evidence="3" type="ORF">DVS28_a3709</name>
</gene>
<dbReference type="Gene3D" id="2.40.10.120">
    <property type="match status" value="1"/>
</dbReference>
<keyword evidence="2" id="KW-1133">Transmembrane helix</keyword>
<sequence>MKEQAPEGRTRRAGRVVFGDERRIGLWIVPLMAIVTLAGAVVAAGVTILVYNQRVEALREEVGGASAAADEARGEIERLVEDYRVELGLADPPEGEEESAPTDRGPTEAGIFAIAGPRSVGNAFAFFSDDSQTFLVTTTAVVGNATQVEVYLPSGRTPGTVLGTDDAVDLATVRIDVGNIVPLRWRAPLESVQPGTRARILGVAGPDLPADVPVSVAGVGGRVLLLDGNLSSYLSGAPVIDANGFVIAVASNVYRPFGPVESTLLHVPPIRAVCETLVSCAPEDLGGQPPLGPAPTAVPAPNSVLPPPPPPPAPPPPAPPPPPVAPTATPTSTPTPAPTPTPSATTGPPTPPSASPAPSG</sequence>
<evidence type="ECO:0000313" key="3">
    <source>
        <dbReference type="EMBL" id="AXV08382.1"/>
    </source>
</evidence>
<dbReference type="KEGG" id="euz:DVS28_a3709"/>
<keyword evidence="4" id="KW-1185">Reference proteome</keyword>
<dbReference type="Proteomes" id="UP000264006">
    <property type="component" value="Chromosome"/>
</dbReference>
<dbReference type="OrthoDB" id="9758917at2"/>
<feature type="region of interest" description="Disordered" evidence="1">
    <location>
        <begin position="285"/>
        <end position="360"/>
    </location>
</feature>
<reference evidence="3 4" key="1">
    <citation type="submission" date="2018-09" db="EMBL/GenBank/DDBJ databases">
        <title>Complete genome sequence of Euzebya sp. DY32-46 isolated from seawater of Pacific Ocean.</title>
        <authorList>
            <person name="Xu L."/>
            <person name="Wu Y.-H."/>
            <person name="Xu X.-W."/>
        </authorList>
    </citation>
    <scope>NUCLEOTIDE SEQUENCE [LARGE SCALE GENOMIC DNA]</scope>
    <source>
        <strain evidence="3 4">DY32-46</strain>
    </source>
</reference>
<keyword evidence="2" id="KW-0472">Membrane</keyword>
<evidence type="ECO:0000256" key="1">
    <source>
        <dbReference type="SAM" id="MobiDB-lite"/>
    </source>
</evidence>
<dbReference type="RefSeq" id="WP_114592731.1">
    <property type="nucleotide sequence ID" value="NZ_CP031165.1"/>
</dbReference>
<evidence type="ECO:0000313" key="4">
    <source>
        <dbReference type="Proteomes" id="UP000264006"/>
    </source>
</evidence>
<name>A0A346Y1N5_9ACTN</name>
<dbReference type="AlphaFoldDB" id="A0A346Y1N5"/>
<dbReference type="EMBL" id="CP031165">
    <property type="protein sequence ID" value="AXV08382.1"/>
    <property type="molecule type" value="Genomic_DNA"/>
</dbReference>